<protein>
    <submittedName>
        <fullName evidence="1">Uncharacterized protein</fullName>
    </submittedName>
</protein>
<organism evidence="1 2">
    <name type="scientific">Rubroshorea leprosula</name>
    <dbReference type="NCBI Taxonomy" id="152421"/>
    <lineage>
        <taxon>Eukaryota</taxon>
        <taxon>Viridiplantae</taxon>
        <taxon>Streptophyta</taxon>
        <taxon>Embryophyta</taxon>
        <taxon>Tracheophyta</taxon>
        <taxon>Spermatophyta</taxon>
        <taxon>Magnoliopsida</taxon>
        <taxon>eudicotyledons</taxon>
        <taxon>Gunneridae</taxon>
        <taxon>Pentapetalae</taxon>
        <taxon>rosids</taxon>
        <taxon>malvids</taxon>
        <taxon>Malvales</taxon>
        <taxon>Dipterocarpaceae</taxon>
        <taxon>Rubroshorea</taxon>
    </lineage>
</organism>
<evidence type="ECO:0000313" key="1">
    <source>
        <dbReference type="EMBL" id="GKV16622.1"/>
    </source>
</evidence>
<evidence type="ECO:0000313" key="2">
    <source>
        <dbReference type="Proteomes" id="UP001054252"/>
    </source>
</evidence>
<dbReference type="AlphaFoldDB" id="A0AAV5JYF3"/>
<name>A0AAV5JYF3_9ROSI</name>
<comment type="caution">
    <text evidence="1">The sequence shown here is derived from an EMBL/GenBank/DDBJ whole genome shotgun (WGS) entry which is preliminary data.</text>
</comment>
<dbReference type="Proteomes" id="UP001054252">
    <property type="component" value="Unassembled WGS sequence"/>
</dbReference>
<reference evidence="1 2" key="1">
    <citation type="journal article" date="2021" name="Commun. Biol.">
        <title>The genome of Shorea leprosula (Dipterocarpaceae) highlights the ecological relevance of drought in aseasonal tropical rainforests.</title>
        <authorList>
            <person name="Ng K.K.S."/>
            <person name="Kobayashi M.J."/>
            <person name="Fawcett J.A."/>
            <person name="Hatakeyama M."/>
            <person name="Paape T."/>
            <person name="Ng C.H."/>
            <person name="Ang C.C."/>
            <person name="Tnah L.H."/>
            <person name="Lee C.T."/>
            <person name="Nishiyama T."/>
            <person name="Sese J."/>
            <person name="O'Brien M.J."/>
            <person name="Copetti D."/>
            <person name="Mohd Noor M.I."/>
            <person name="Ong R.C."/>
            <person name="Putra M."/>
            <person name="Sireger I.Z."/>
            <person name="Indrioko S."/>
            <person name="Kosugi Y."/>
            <person name="Izuno A."/>
            <person name="Isagi Y."/>
            <person name="Lee S.L."/>
            <person name="Shimizu K.K."/>
        </authorList>
    </citation>
    <scope>NUCLEOTIDE SEQUENCE [LARGE SCALE GENOMIC DNA]</scope>
    <source>
        <strain evidence="1">214</strain>
    </source>
</reference>
<proteinExistence type="predicted"/>
<sequence length="53" mass="5946">MPISSLLMRFEPGSQSSLFSISPRSSTLPIRKSQIYLTTTFLNSQLLTTYFAS</sequence>
<gene>
    <name evidence="1" type="ORF">SLEP1_g27242</name>
</gene>
<dbReference type="EMBL" id="BPVZ01000046">
    <property type="protein sequence ID" value="GKV16622.1"/>
    <property type="molecule type" value="Genomic_DNA"/>
</dbReference>
<accession>A0AAV5JYF3</accession>
<keyword evidence="2" id="KW-1185">Reference proteome</keyword>